<evidence type="ECO:0000256" key="3">
    <source>
        <dbReference type="ARBA" id="ARBA00006870"/>
    </source>
</evidence>
<sequence length="143" mass="15592">MGPTAKLFYGLGAFLGVMAVLYALATNWIADDAWIFGYEWAGGVAIILATAMSFMLGGYLHFTERRMDVVPEDWEEAEIEDGAGVLGFFAPNSIWPFAMAGSVMFLGLGIAFWQLWLVAFGALALIGTTAMLNLQYGIPKEKH</sequence>
<evidence type="ECO:0000313" key="12">
    <source>
        <dbReference type="EMBL" id="WIM66999.1"/>
    </source>
</evidence>
<accession>A0ABY8VBF8</accession>
<dbReference type="PIRSF" id="PIRSF017385">
    <property type="entry name" value="CtaF"/>
    <property type="match status" value="1"/>
</dbReference>
<dbReference type="InterPro" id="IPR021050">
    <property type="entry name" value="Cyt_c_oxidase_su4_actinobac"/>
</dbReference>
<dbReference type="Pfam" id="PF12270">
    <property type="entry name" value="Cyt_c_ox_IV"/>
    <property type="match status" value="1"/>
</dbReference>
<keyword evidence="5 11" id="KW-0812">Transmembrane</keyword>
<evidence type="ECO:0000256" key="10">
    <source>
        <dbReference type="PIRNR" id="PIRNR017385"/>
    </source>
</evidence>
<dbReference type="EC" id="7.1.1.9" evidence="10"/>
<protein>
    <recommendedName>
        <fullName evidence="10">Cytochrome c oxidase polypeptide 4</fullName>
        <ecNumber evidence="10">7.1.1.9</ecNumber>
    </recommendedName>
    <alternativeName>
        <fullName evidence="10">Cytochrome aa3 subunit 4</fullName>
    </alternativeName>
    <alternativeName>
        <fullName evidence="10">Cytochrome c oxidase polypeptide IV</fullName>
    </alternativeName>
</protein>
<dbReference type="RefSeq" id="WP_284823781.1">
    <property type="nucleotide sequence ID" value="NZ_CP126969.1"/>
</dbReference>
<organism evidence="12 13">
    <name type="scientific">Corynebacterium breve</name>
    <dbReference type="NCBI Taxonomy" id="3049799"/>
    <lineage>
        <taxon>Bacteria</taxon>
        <taxon>Bacillati</taxon>
        <taxon>Actinomycetota</taxon>
        <taxon>Actinomycetes</taxon>
        <taxon>Mycobacteriales</taxon>
        <taxon>Corynebacteriaceae</taxon>
        <taxon>Corynebacterium</taxon>
    </lineage>
</organism>
<evidence type="ECO:0000256" key="4">
    <source>
        <dbReference type="ARBA" id="ARBA00022475"/>
    </source>
</evidence>
<evidence type="ECO:0000256" key="11">
    <source>
        <dbReference type="SAM" id="Phobius"/>
    </source>
</evidence>
<evidence type="ECO:0000256" key="7">
    <source>
        <dbReference type="ARBA" id="ARBA00022989"/>
    </source>
</evidence>
<feature type="transmembrane region" description="Helical" evidence="11">
    <location>
        <begin position="40"/>
        <end position="62"/>
    </location>
</feature>
<comment type="catalytic activity">
    <reaction evidence="9 10">
        <text>4 Fe(II)-[cytochrome c] + O2 + 8 H(+)(in) = 4 Fe(III)-[cytochrome c] + 2 H2O + 4 H(+)(out)</text>
        <dbReference type="Rhea" id="RHEA:11436"/>
        <dbReference type="Rhea" id="RHEA-COMP:10350"/>
        <dbReference type="Rhea" id="RHEA-COMP:14399"/>
        <dbReference type="ChEBI" id="CHEBI:15377"/>
        <dbReference type="ChEBI" id="CHEBI:15378"/>
        <dbReference type="ChEBI" id="CHEBI:15379"/>
        <dbReference type="ChEBI" id="CHEBI:29033"/>
        <dbReference type="ChEBI" id="CHEBI:29034"/>
        <dbReference type="EC" id="7.1.1.9"/>
    </reaction>
</comment>
<evidence type="ECO:0000256" key="1">
    <source>
        <dbReference type="ARBA" id="ARBA00002536"/>
    </source>
</evidence>
<evidence type="ECO:0000313" key="13">
    <source>
        <dbReference type="Proteomes" id="UP001225598"/>
    </source>
</evidence>
<keyword evidence="8 10" id="KW-0472">Membrane</keyword>
<evidence type="ECO:0000256" key="5">
    <source>
        <dbReference type="ARBA" id="ARBA00022692"/>
    </source>
</evidence>
<dbReference type="EMBL" id="CP126969">
    <property type="protein sequence ID" value="WIM66999.1"/>
    <property type="molecule type" value="Genomic_DNA"/>
</dbReference>
<reference evidence="12 13" key="1">
    <citation type="submission" date="2023-05" db="EMBL/GenBank/DDBJ databases">
        <title>Corynebacterium suedekumii sp. nov. and Corynebacterium breve sp. nov. isolated from raw cow's milk.</title>
        <authorList>
            <person name="Baer M.K."/>
            <person name="Mehl L."/>
            <person name="Hellmuth R."/>
            <person name="Marke G."/>
            <person name="Lipski A."/>
        </authorList>
    </citation>
    <scope>NUCLEOTIDE SEQUENCE [LARGE SCALE GENOMIC DNA]</scope>
    <source>
        <strain evidence="12 13">R4</strain>
    </source>
</reference>
<keyword evidence="6 10" id="KW-1278">Translocase</keyword>
<proteinExistence type="inferred from homology"/>
<dbReference type="Proteomes" id="UP001225598">
    <property type="component" value="Chromosome"/>
</dbReference>
<evidence type="ECO:0000256" key="6">
    <source>
        <dbReference type="ARBA" id="ARBA00022967"/>
    </source>
</evidence>
<feature type="transmembrane region" description="Helical" evidence="11">
    <location>
        <begin position="113"/>
        <end position="134"/>
    </location>
</feature>
<feature type="transmembrane region" description="Helical" evidence="11">
    <location>
        <begin position="7"/>
        <end position="28"/>
    </location>
</feature>
<evidence type="ECO:0000256" key="9">
    <source>
        <dbReference type="ARBA" id="ARBA00047816"/>
    </source>
</evidence>
<feature type="transmembrane region" description="Helical" evidence="11">
    <location>
        <begin position="83"/>
        <end position="107"/>
    </location>
</feature>
<keyword evidence="13" id="KW-1185">Reference proteome</keyword>
<comment type="similarity">
    <text evidence="3 10">Belongs to the cytochrome c oxidase bacterial subunit CtaF family.</text>
</comment>
<comment type="subcellular location">
    <subcellularLocation>
        <location evidence="2">Cell membrane</location>
        <topology evidence="2">Multi-pass membrane protein</topology>
    </subcellularLocation>
</comment>
<keyword evidence="4 10" id="KW-1003">Cell membrane</keyword>
<keyword evidence="7 11" id="KW-1133">Transmembrane helix</keyword>
<evidence type="ECO:0000256" key="2">
    <source>
        <dbReference type="ARBA" id="ARBA00004651"/>
    </source>
</evidence>
<name>A0ABY8VBF8_9CORY</name>
<comment type="function">
    <text evidence="1 10">Part of cytochrome c oxidase, its function is unknown.</text>
</comment>
<gene>
    <name evidence="12" type="ORF">QP027_07635</name>
</gene>
<comment type="subunit">
    <text evidence="10">Associates with subunits I, II and III to form cytochrome c oxidase.</text>
</comment>
<evidence type="ECO:0000256" key="8">
    <source>
        <dbReference type="ARBA" id="ARBA00023136"/>
    </source>
</evidence>